<evidence type="ECO:0000313" key="4">
    <source>
        <dbReference type="EMBL" id="RZU63171.1"/>
    </source>
</evidence>
<sequence>MTQPRPITAHDIEPWADLLNAVSTTDDFGETFTPVELAEGLEAPGFTPASDSLSWWDGEVMIAAAEISVRQLTAEDGIAKAFVDGAVHPEHRGRGLGTAIMGWGQQRALALAAERHPGREVQLDTWNMTAQSSYASLAADWGYSPVRYFREMRVELEGWVAPTVDVRVEQILGTTSRIDAELSAPAHRAHLEAFRDHWNYTPGTIEKWEHFTSGSTFRPEYSRLALDTSNPEDPVDAYVLCQQNTDDELYVALVGTRRRARGRGLATTLLADVVRQAQEAGLAAVTLGVDAASPTGAGGVYERVGFRPVRSSVEYSKRLPATG</sequence>
<dbReference type="Proteomes" id="UP000292685">
    <property type="component" value="Unassembled WGS sequence"/>
</dbReference>
<evidence type="ECO:0000259" key="3">
    <source>
        <dbReference type="PROSITE" id="PS51186"/>
    </source>
</evidence>
<dbReference type="SUPFAM" id="SSF55729">
    <property type="entry name" value="Acyl-CoA N-acyltransferases (Nat)"/>
    <property type="match status" value="2"/>
</dbReference>
<dbReference type="GO" id="GO:0016747">
    <property type="term" value="F:acyltransferase activity, transferring groups other than amino-acyl groups"/>
    <property type="evidence" value="ECO:0007669"/>
    <property type="project" value="InterPro"/>
</dbReference>
<evidence type="ECO:0000313" key="5">
    <source>
        <dbReference type="Proteomes" id="UP000292685"/>
    </source>
</evidence>
<keyword evidence="1 4" id="KW-0808">Transferase</keyword>
<dbReference type="CDD" id="cd04301">
    <property type="entry name" value="NAT_SF"/>
    <property type="match status" value="1"/>
</dbReference>
<feature type="domain" description="N-acetyltransferase" evidence="3">
    <location>
        <begin position="2"/>
        <end position="165"/>
    </location>
</feature>
<keyword evidence="2" id="KW-0012">Acyltransferase</keyword>
<dbReference type="Pfam" id="PF00583">
    <property type="entry name" value="Acetyltransf_1"/>
    <property type="match status" value="2"/>
</dbReference>
<organism evidence="4 5">
    <name type="scientific">Zhihengliuella halotolerans</name>
    <dbReference type="NCBI Taxonomy" id="370736"/>
    <lineage>
        <taxon>Bacteria</taxon>
        <taxon>Bacillati</taxon>
        <taxon>Actinomycetota</taxon>
        <taxon>Actinomycetes</taxon>
        <taxon>Micrococcales</taxon>
        <taxon>Micrococcaceae</taxon>
        <taxon>Zhihengliuella</taxon>
    </lineage>
</organism>
<protein>
    <submittedName>
        <fullName evidence="4">Acetyltransferase (GNAT) family protein</fullName>
    </submittedName>
</protein>
<evidence type="ECO:0000256" key="1">
    <source>
        <dbReference type="ARBA" id="ARBA00022679"/>
    </source>
</evidence>
<accession>A0A4Q8AH17</accession>
<keyword evidence="5" id="KW-1185">Reference proteome</keyword>
<dbReference type="RefSeq" id="WP_165391972.1">
    <property type="nucleotide sequence ID" value="NZ_SHLA01000001.1"/>
</dbReference>
<proteinExistence type="predicted"/>
<dbReference type="PANTHER" id="PTHR43877">
    <property type="entry name" value="AMINOALKYLPHOSPHONATE N-ACETYLTRANSFERASE-RELATED-RELATED"/>
    <property type="match status" value="1"/>
</dbReference>
<name>A0A4Q8AH17_9MICC</name>
<dbReference type="InterPro" id="IPR050832">
    <property type="entry name" value="Bact_Acetyltransf"/>
</dbReference>
<dbReference type="InterPro" id="IPR000182">
    <property type="entry name" value="GNAT_dom"/>
</dbReference>
<comment type="caution">
    <text evidence="4">The sequence shown here is derived from an EMBL/GenBank/DDBJ whole genome shotgun (WGS) entry which is preliminary data.</text>
</comment>
<dbReference type="PROSITE" id="PS51186">
    <property type="entry name" value="GNAT"/>
    <property type="match status" value="2"/>
</dbReference>
<gene>
    <name evidence="4" type="ORF">EV380_2782</name>
</gene>
<dbReference type="Gene3D" id="3.40.630.30">
    <property type="match status" value="1"/>
</dbReference>
<feature type="domain" description="N-acetyltransferase" evidence="3">
    <location>
        <begin position="178"/>
        <end position="320"/>
    </location>
</feature>
<reference evidence="4 5" key="1">
    <citation type="submission" date="2019-02" db="EMBL/GenBank/DDBJ databases">
        <title>Sequencing the genomes of 1000 actinobacteria strains.</title>
        <authorList>
            <person name="Klenk H.-P."/>
        </authorList>
    </citation>
    <scope>NUCLEOTIDE SEQUENCE [LARGE SCALE GENOMIC DNA]</scope>
    <source>
        <strain evidence="4 5">DSM 17364</strain>
    </source>
</reference>
<dbReference type="EMBL" id="SHLA01000001">
    <property type="protein sequence ID" value="RZU63171.1"/>
    <property type="molecule type" value="Genomic_DNA"/>
</dbReference>
<evidence type="ECO:0000256" key="2">
    <source>
        <dbReference type="ARBA" id="ARBA00023315"/>
    </source>
</evidence>
<dbReference type="PANTHER" id="PTHR43877:SF2">
    <property type="entry name" value="AMINOALKYLPHOSPHONATE N-ACETYLTRANSFERASE-RELATED"/>
    <property type="match status" value="1"/>
</dbReference>
<dbReference type="InterPro" id="IPR016181">
    <property type="entry name" value="Acyl_CoA_acyltransferase"/>
</dbReference>
<dbReference type="AlphaFoldDB" id="A0A4Q8AH17"/>